<accession>B1ZRT8</accession>
<proteinExistence type="predicted"/>
<dbReference type="STRING" id="452637.Oter_0491"/>
<name>B1ZRT8_OPITP</name>
<dbReference type="InterPro" id="IPR027039">
    <property type="entry name" value="Crtac1"/>
</dbReference>
<evidence type="ECO:0000313" key="5">
    <source>
        <dbReference type="Proteomes" id="UP000007013"/>
    </source>
</evidence>
<feature type="domain" description="ASPIC/UnbV" evidence="3">
    <location>
        <begin position="1164"/>
        <end position="1223"/>
    </location>
</feature>
<organism evidence="4 5">
    <name type="scientific">Opitutus terrae (strain DSM 11246 / JCM 15787 / PB90-1)</name>
    <dbReference type="NCBI Taxonomy" id="452637"/>
    <lineage>
        <taxon>Bacteria</taxon>
        <taxon>Pseudomonadati</taxon>
        <taxon>Verrucomicrobiota</taxon>
        <taxon>Opitutia</taxon>
        <taxon>Opitutales</taxon>
        <taxon>Opitutaceae</taxon>
        <taxon>Opitutus</taxon>
    </lineage>
</organism>
<dbReference type="SUPFAM" id="SSF69318">
    <property type="entry name" value="Integrin alpha N-terminal domain"/>
    <property type="match status" value="2"/>
</dbReference>
<dbReference type="PANTHER" id="PTHR16026">
    <property type="entry name" value="CARTILAGE ACIDIC PROTEIN 1"/>
    <property type="match status" value="1"/>
</dbReference>
<feature type="region of interest" description="Disordered" evidence="2">
    <location>
        <begin position="1216"/>
        <end position="1236"/>
    </location>
</feature>
<protein>
    <submittedName>
        <fullName evidence="4">ASPIC/UnbV domain protein</fullName>
    </submittedName>
</protein>
<dbReference type="Proteomes" id="UP000007013">
    <property type="component" value="Chromosome"/>
</dbReference>
<dbReference type="Pfam" id="PF13517">
    <property type="entry name" value="FG-GAP_3"/>
    <property type="match status" value="5"/>
</dbReference>
<evidence type="ECO:0000256" key="2">
    <source>
        <dbReference type="SAM" id="MobiDB-lite"/>
    </source>
</evidence>
<dbReference type="EMBL" id="CP001032">
    <property type="protein sequence ID" value="ACB73781.1"/>
    <property type="molecule type" value="Genomic_DNA"/>
</dbReference>
<evidence type="ECO:0000256" key="1">
    <source>
        <dbReference type="ARBA" id="ARBA00022729"/>
    </source>
</evidence>
<dbReference type="RefSeq" id="WP_012373319.1">
    <property type="nucleotide sequence ID" value="NC_010571.1"/>
</dbReference>
<dbReference type="eggNOG" id="COG4888">
    <property type="taxonomic scope" value="Bacteria"/>
</dbReference>
<keyword evidence="1" id="KW-0732">Signal</keyword>
<feature type="domain" description="ASPIC/UnbV" evidence="3">
    <location>
        <begin position="548"/>
        <end position="615"/>
    </location>
</feature>
<evidence type="ECO:0000259" key="3">
    <source>
        <dbReference type="Pfam" id="PF07593"/>
    </source>
</evidence>
<reference evidence="4 5" key="1">
    <citation type="journal article" date="2011" name="J. Bacteriol.">
        <title>Genome sequence of the verrucomicrobium Opitutus terrae PB90-1, an abundant inhabitant of rice paddy soil ecosystems.</title>
        <authorList>
            <person name="van Passel M.W."/>
            <person name="Kant R."/>
            <person name="Palva A."/>
            <person name="Copeland A."/>
            <person name="Lucas S."/>
            <person name="Lapidus A."/>
            <person name="Glavina del Rio T."/>
            <person name="Pitluck S."/>
            <person name="Goltsman E."/>
            <person name="Clum A."/>
            <person name="Sun H."/>
            <person name="Schmutz J."/>
            <person name="Larimer F.W."/>
            <person name="Land M.L."/>
            <person name="Hauser L."/>
            <person name="Kyrpides N."/>
            <person name="Mikhailova N."/>
            <person name="Richardson P.P."/>
            <person name="Janssen P.H."/>
            <person name="de Vos W.M."/>
            <person name="Smidt H."/>
        </authorList>
    </citation>
    <scope>NUCLEOTIDE SEQUENCE [LARGE SCALE GENOMIC DNA]</scope>
    <source>
        <strain evidence="5">DSM 11246 / JCM 15787 / PB90-1</strain>
    </source>
</reference>
<dbReference type="InterPro" id="IPR011519">
    <property type="entry name" value="UnbV_ASPIC"/>
</dbReference>
<dbReference type="PANTHER" id="PTHR16026:SF0">
    <property type="entry name" value="CARTILAGE ACIDIC PROTEIN 1"/>
    <property type="match status" value="1"/>
</dbReference>
<dbReference type="Pfam" id="PF07593">
    <property type="entry name" value="UnbV_ASPIC"/>
    <property type="match status" value="2"/>
</dbReference>
<dbReference type="AlphaFoldDB" id="B1ZRT8"/>
<dbReference type="InterPro" id="IPR028994">
    <property type="entry name" value="Integrin_alpha_N"/>
</dbReference>
<dbReference type="InterPro" id="IPR013517">
    <property type="entry name" value="FG-GAP"/>
</dbReference>
<sequence length="1236" mass="132441">MPAFASYPDRARVVARRLSDAGRLIVLIAAVSGVRAATTEPIAEPLAPRSGPRGGTMFASLPPEQTGVVVANNYADPKMWWERREEFKFGAVGTGVAVGDYDNDGRPDLFVVSKTETSKLFRNLGGWKFEDVTERAGLLPPKSVLAEGVAWLKRSVGQGDAPPDEAWKQGATWADVNNDGWLDLYVCRFNAPNLLYVNQRDGTFKEEAAARGLAIVDASGMAAFCDYDRDGWLDVYVYTNILDGQTKPSGQRDYLFHNAGDGKFVDVTERAGIIGENQAHSATWWDYDQDGWPDLYVANDFAVPDSLYHNNRDGTFTNRLDAVVPHTPHSSMGSDLGDVNNDGRLDLFVADMATTSHAADMRGMAKIRSLLTGMDESAAGAPQTMRNVLYVNTGTGRMLEAAHLAGLEATDWTWSPRFEDLDNDGRLDLYVTNGMVRELHNVDLNQRMSASESLAEGARVMKASPVLVETNLAFRNLGDLQFVPVGPEWGLDRKGVSFGSVLADFDGDGDLDLVYGNYLEGPSVLRNDSADGHRLIVALRGTRSNRFGVGAVVQIETAAGRQVRQLVLARGYNSSSEPILHFGLGDDAIVQRLTVNWPSGAVQRFERVKADQRLTITEPADVVAGVADIGPDSTSQAKTDKTFADVSAEIGFALEAREETIPVTSEQPFLPLRLNRRGPSLAVADLTGDGRDDVVLGGTTRDAARLLVGGADGKFVEAKTANIAAPPPLVDGPVLAIDVNGDGANDLLLTRSGTTRPAGAADYQPRLLLNNGQGVFLAADATALPVLPINAGAAVAADFDRDGQLDVFLGARSIPGQYPLTPQSALLRNRGSVGGGWQGFADVTDAWAPGLKEIGMVTSALATDVDDDGWIDLLVALDWGPVKCFRNDAGRRFDDGSERLGFAAAGAGWWTSLTAADFNGDGRLDYVVGNVGLNTPYRATAEAPARLFYGAFAESGPPLLLEGYYEEGRLYPRRSRNEFATRIPSIMRRFPRNDVYARATLGEIFGEERLQAARSFAATELRSGVFLSQPDGRFRFAPLPRLAQIAPLQGMVAGDFDGDGHADIYAVQNSYAPVPLVGRFDGGLSQLLRGDGRGGFVTVSQAESGLIVPGDAKALALIGLRGGGRPDFLITRNNTATLAFRNSSVGGRHAIAVRLRGPVGNPAAIGARVTAELAKGARQIAEVHAGEGWLSQSTATLFLASPDDQPLRRVQVRWPSGASSTHEVEPGATTLTISAP</sequence>
<dbReference type="Gene3D" id="2.130.10.130">
    <property type="entry name" value="Integrin alpha, N-terminal"/>
    <property type="match status" value="5"/>
</dbReference>
<evidence type="ECO:0000313" key="4">
    <source>
        <dbReference type="EMBL" id="ACB73781.1"/>
    </source>
</evidence>
<dbReference type="HOGENOM" id="CLU_281416_0_0_0"/>
<gene>
    <name evidence="4" type="ordered locus">Oter_0491</name>
</gene>
<dbReference type="KEGG" id="ote:Oter_0491"/>
<keyword evidence="5" id="KW-1185">Reference proteome</keyword>